<evidence type="ECO:0000313" key="1">
    <source>
        <dbReference type="EMBL" id="SUZ91390.1"/>
    </source>
</evidence>
<reference evidence="1" key="1">
    <citation type="submission" date="2018-05" db="EMBL/GenBank/DDBJ databases">
        <authorList>
            <person name="Lanie J.A."/>
            <person name="Ng W.-L."/>
            <person name="Kazmierczak K.M."/>
            <person name="Andrzejewski T.M."/>
            <person name="Davidsen T.M."/>
            <person name="Wayne K.J."/>
            <person name="Tettelin H."/>
            <person name="Glass J.I."/>
            <person name="Rusch D."/>
            <person name="Podicherti R."/>
            <person name="Tsui H.-C.T."/>
            <person name="Winkler M.E."/>
        </authorList>
    </citation>
    <scope>NUCLEOTIDE SEQUENCE</scope>
</reference>
<feature type="non-terminal residue" evidence="1">
    <location>
        <position position="1"/>
    </location>
</feature>
<organism evidence="1">
    <name type="scientific">marine metagenome</name>
    <dbReference type="NCBI Taxonomy" id="408172"/>
    <lineage>
        <taxon>unclassified sequences</taxon>
        <taxon>metagenomes</taxon>
        <taxon>ecological metagenomes</taxon>
    </lineage>
</organism>
<gene>
    <name evidence="1" type="ORF">METZ01_LOCUS44244</name>
</gene>
<dbReference type="AlphaFoldDB" id="A0A381RHZ0"/>
<accession>A0A381RHZ0</accession>
<sequence length="131" mass="13578">RVLGALAERKFPSEILSVVAADGPGVVELLKKTFGAGGDILDVRAVGTLRLHGPIVKALQSAEDDLSREGIAASMSRVGFQAHDGFIFETLTKRGGVLVAIRSEDRAADALALLHAYGGGNAAIGAWTGRV</sequence>
<name>A0A381RHZ0_9ZZZZ</name>
<dbReference type="EMBL" id="UINC01001970">
    <property type="protein sequence ID" value="SUZ91390.1"/>
    <property type="molecule type" value="Genomic_DNA"/>
</dbReference>
<protein>
    <submittedName>
        <fullName evidence="1">Uncharacterized protein</fullName>
    </submittedName>
</protein>
<proteinExistence type="predicted"/>